<sequence>MSFGCDERNHSDQDNELDSNLTQATLDHSDQNVEASKNLVPAPLHKRLSSGWSSLALDTWLFEIIAICFSVACFIAIFCILWVYDQTPTPKFSHGLTLNTIVSVLATASKSSLIFVVGQSIGQLRWIWFQKGPKPLSHLQDYDSASRGPWGSCFILFQDKGRSLVSIGALITILALVFDPFVQQILTYPVRQTSRDSSSATAKQSHFILPGDGNMDFMDAINSAFWSNDFAVNPTCASGNCSWPLFQSVELCSKCEDVTSSATLIGCDNVPFNASLNEDQSGPCNISLPQGDSSSEPVSIIPHFGDSFDMYIPEDIIWDVHRLKTIVDPDVSHSSYLSTSSDIPYVVVNKTFIGVKNPLLVVAHAALTLPSGKTSKLQSHPEKGLKIRNVTQCVLSLCARTYNVSVSDGIPSTSISAPDYGTFVPFKDPEGKSPGNVCWHPGTGTSVNVASKSDGQYTNTTEFAFCPATLFDDYDLQLTGSKQRNFWWTNSGGPDYAFWRNYQRRNNPEASSQNVQKIVASGLEKVTHNMAASLGKFARSTSNGMVTGSMAISESYVDVNWPWLTLPALLLVLGIVFLVSTLLANKQRKLSLWRNSVLPILYHGLERDLVEAGDEYAPVSEMERTAGAIDVKLGFSDTQSRLMLRR</sequence>
<reference evidence="2" key="2">
    <citation type="submission" date="2023-01" db="EMBL/GenBank/DDBJ databases">
        <authorList>
            <person name="Petersen C."/>
        </authorList>
    </citation>
    <scope>NUCLEOTIDE SEQUENCE</scope>
    <source>
        <strain evidence="2">IBT 12815</strain>
    </source>
</reference>
<feature type="transmembrane region" description="Helical" evidence="1">
    <location>
        <begin position="60"/>
        <end position="84"/>
    </location>
</feature>
<dbReference type="RefSeq" id="XP_056750072.1">
    <property type="nucleotide sequence ID" value="XM_056901404.1"/>
</dbReference>
<dbReference type="InterPro" id="IPR021514">
    <property type="entry name" value="DUF3176"/>
</dbReference>
<accession>A0AAD6GVL0</accession>
<dbReference type="Proteomes" id="UP001213799">
    <property type="component" value="Unassembled WGS sequence"/>
</dbReference>
<evidence type="ECO:0000313" key="2">
    <source>
        <dbReference type="EMBL" id="KAJ5593446.1"/>
    </source>
</evidence>
<evidence type="ECO:0000256" key="1">
    <source>
        <dbReference type="SAM" id="Phobius"/>
    </source>
</evidence>
<keyword evidence="1" id="KW-0472">Membrane</keyword>
<protein>
    <submittedName>
        <fullName evidence="2">Uncharacterized protein</fullName>
    </submittedName>
</protein>
<keyword evidence="1" id="KW-0812">Transmembrane</keyword>
<organism evidence="2 3">
    <name type="scientific">Penicillium hordei</name>
    <dbReference type="NCBI Taxonomy" id="40994"/>
    <lineage>
        <taxon>Eukaryota</taxon>
        <taxon>Fungi</taxon>
        <taxon>Dikarya</taxon>
        <taxon>Ascomycota</taxon>
        <taxon>Pezizomycotina</taxon>
        <taxon>Eurotiomycetes</taxon>
        <taxon>Eurotiomycetidae</taxon>
        <taxon>Eurotiales</taxon>
        <taxon>Aspergillaceae</taxon>
        <taxon>Penicillium</taxon>
    </lineage>
</organism>
<proteinExistence type="predicted"/>
<dbReference type="PANTHER" id="PTHR35394">
    <property type="entry name" value="DUF3176 DOMAIN-CONTAINING PROTEIN"/>
    <property type="match status" value="1"/>
</dbReference>
<dbReference type="Pfam" id="PF11374">
    <property type="entry name" value="DUF3176"/>
    <property type="match status" value="1"/>
</dbReference>
<gene>
    <name evidence="2" type="ORF">N7537_010350</name>
</gene>
<keyword evidence="1" id="KW-1133">Transmembrane helix</keyword>
<feature type="transmembrane region" description="Helical" evidence="1">
    <location>
        <begin position="164"/>
        <end position="182"/>
    </location>
</feature>
<evidence type="ECO:0000313" key="3">
    <source>
        <dbReference type="Proteomes" id="UP001213799"/>
    </source>
</evidence>
<dbReference type="AlphaFoldDB" id="A0AAD6GVL0"/>
<comment type="caution">
    <text evidence="2">The sequence shown here is derived from an EMBL/GenBank/DDBJ whole genome shotgun (WGS) entry which is preliminary data.</text>
</comment>
<feature type="transmembrane region" description="Helical" evidence="1">
    <location>
        <begin position="561"/>
        <end position="584"/>
    </location>
</feature>
<dbReference type="GeneID" id="81591646"/>
<reference evidence="2" key="1">
    <citation type="journal article" date="2023" name="IMA Fungus">
        <title>Comparative genomic study of the Penicillium genus elucidates a diverse pangenome and 15 lateral gene transfer events.</title>
        <authorList>
            <person name="Petersen C."/>
            <person name="Sorensen T."/>
            <person name="Nielsen M.R."/>
            <person name="Sondergaard T.E."/>
            <person name="Sorensen J.L."/>
            <person name="Fitzpatrick D.A."/>
            <person name="Frisvad J.C."/>
            <person name="Nielsen K.L."/>
        </authorList>
    </citation>
    <scope>NUCLEOTIDE SEQUENCE</scope>
    <source>
        <strain evidence="2">IBT 12815</strain>
    </source>
</reference>
<name>A0AAD6GVL0_9EURO</name>
<dbReference type="PANTHER" id="PTHR35394:SF5">
    <property type="entry name" value="DUF3176 DOMAIN-CONTAINING PROTEIN"/>
    <property type="match status" value="1"/>
</dbReference>
<dbReference type="EMBL" id="JAQJAE010000005">
    <property type="protein sequence ID" value="KAJ5593446.1"/>
    <property type="molecule type" value="Genomic_DNA"/>
</dbReference>
<keyword evidence="3" id="KW-1185">Reference proteome</keyword>